<comment type="similarity">
    <text evidence="2 8">Belongs to the pyrroline-5-carboxylate reductase family.</text>
</comment>
<feature type="binding site" evidence="10">
    <location>
        <begin position="70"/>
        <end position="73"/>
    </location>
    <ligand>
        <name>NADP(+)</name>
        <dbReference type="ChEBI" id="CHEBI:58349"/>
    </ligand>
</feature>
<dbReference type="SUPFAM" id="SSF48179">
    <property type="entry name" value="6-phosphogluconate dehydrogenase C-terminal domain-like"/>
    <property type="match status" value="1"/>
</dbReference>
<dbReference type="FunFam" id="1.10.3730.10:FF:000001">
    <property type="entry name" value="Pyrroline-5-carboxylate reductase"/>
    <property type="match status" value="1"/>
</dbReference>
<keyword evidence="7 8" id="KW-0560">Oxidoreductase</keyword>
<accession>A0A1H0PE81</accession>
<evidence type="ECO:0000256" key="6">
    <source>
        <dbReference type="ARBA" id="ARBA00022857"/>
    </source>
</evidence>
<reference evidence="13 14" key="1">
    <citation type="submission" date="2016-10" db="EMBL/GenBank/DDBJ databases">
        <authorList>
            <person name="de Groot N.N."/>
        </authorList>
    </citation>
    <scope>NUCLEOTIDE SEQUENCE [LARGE SCALE GENOMIC DNA]</scope>
    <source>
        <strain evidence="13 14">DSM 12130</strain>
    </source>
</reference>
<evidence type="ECO:0000259" key="11">
    <source>
        <dbReference type="Pfam" id="PF03807"/>
    </source>
</evidence>
<evidence type="ECO:0000256" key="3">
    <source>
        <dbReference type="ARBA" id="ARBA00022490"/>
    </source>
</evidence>
<dbReference type="Proteomes" id="UP000199073">
    <property type="component" value="Unassembled WGS sequence"/>
</dbReference>
<comment type="subcellular location">
    <subcellularLocation>
        <location evidence="1 8">Cytoplasm</location>
    </subcellularLocation>
</comment>
<organism evidence="13 14">
    <name type="scientific">Desulforhopalus singaporensis</name>
    <dbReference type="NCBI Taxonomy" id="91360"/>
    <lineage>
        <taxon>Bacteria</taxon>
        <taxon>Pseudomonadati</taxon>
        <taxon>Thermodesulfobacteriota</taxon>
        <taxon>Desulfobulbia</taxon>
        <taxon>Desulfobulbales</taxon>
        <taxon>Desulfocapsaceae</taxon>
        <taxon>Desulforhopalus</taxon>
    </lineage>
</organism>
<dbReference type="Pfam" id="PF14748">
    <property type="entry name" value="P5CR_dimer"/>
    <property type="match status" value="1"/>
</dbReference>
<dbReference type="InterPro" id="IPR008927">
    <property type="entry name" value="6-PGluconate_DH-like_C_sf"/>
</dbReference>
<dbReference type="OrthoDB" id="9805754at2"/>
<evidence type="ECO:0000259" key="12">
    <source>
        <dbReference type="Pfam" id="PF14748"/>
    </source>
</evidence>
<dbReference type="InterPro" id="IPR028939">
    <property type="entry name" value="P5C_Rdtase_cat_N"/>
</dbReference>
<proteinExistence type="inferred from homology"/>
<evidence type="ECO:0000256" key="4">
    <source>
        <dbReference type="ARBA" id="ARBA00022605"/>
    </source>
</evidence>
<dbReference type="GO" id="GO:0005737">
    <property type="term" value="C:cytoplasm"/>
    <property type="evidence" value="ECO:0007669"/>
    <property type="project" value="UniProtKB-SubCell"/>
</dbReference>
<dbReference type="HAMAP" id="MF_01925">
    <property type="entry name" value="P5C_reductase"/>
    <property type="match status" value="1"/>
</dbReference>
<dbReference type="GO" id="GO:0004735">
    <property type="term" value="F:pyrroline-5-carboxylate reductase activity"/>
    <property type="evidence" value="ECO:0007669"/>
    <property type="project" value="UniProtKB-UniRule"/>
</dbReference>
<dbReference type="UniPathway" id="UPA00098">
    <property type="reaction ID" value="UER00361"/>
</dbReference>
<evidence type="ECO:0000256" key="9">
    <source>
        <dbReference type="NCBIfam" id="TIGR00112"/>
    </source>
</evidence>
<evidence type="ECO:0000256" key="7">
    <source>
        <dbReference type="ARBA" id="ARBA00023002"/>
    </source>
</evidence>
<keyword evidence="4 8" id="KW-0028">Amino-acid biosynthesis</keyword>
<protein>
    <recommendedName>
        <fullName evidence="8 9">Pyrroline-5-carboxylate reductase</fullName>
        <shortName evidence="8">P5C reductase</shortName>
        <shortName evidence="8">P5CR</shortName>
        <ecNumber evidence="8 9">1.5.1.2</ecNumber>
    </recommendedName>
    <alternativeName>
        <fullName evidence="8">PCA reductase</fullName>
    </alternativeName>
</protein>
<dbReference type="EMBL" id="FNJI01000009">
    <property type="protein sequence ID" value="SDP02916.1"/>
    <property type="molecule type" value="Genomic_DNA"/>
</dbReference>
<comment type="pathway">
    <text evidence="8">Amino-acid biosynthesis; L-proline biosynthesis; L-proline from L-glutamate 5-semialdehyde: step 1/1.</text>
</comment>
<dbReference type="PIRSF" id="PIRSF000193">
    <property type="entry name" value="Pyrrol-5-carb_rd"/>
    <property type="match status" value="1"/>
</dbReference>
<dbReference type="FunFam" id="3.40.50.720:FF:000190">
    <property type="entry name" value="Pyrroline-5-carboxylate reductase"/>
    <property type="match status" value="1"/>
</dbReference>
<feature type="binding site" evidence="10">
    <location>
        <begin position="8"/>
        <end position="13"/>
    </location>
    <ligand>
        <name>NADP(+)</name>
        <dbReference type="ChEBI" id="CHEBI:58349"/>
    </ligand>
</feature>
<feature type="binding site" evidence="10">
    <location>
        <position position="57"/>
    </location>
    <ligand>
        <name>NADPH</name>
        <dbReference type="ChEBI" id="CHEBI:57783"/>
    </ligand>
</feature>
<dbReference type="EC" id="1.5.1.2" evidence="8 9"/>
<sequence length="271" mass="29140">MSQKIGFIGGGQMAEALIKGIIASGLYKEENILVAEPNSFRRDHLESNYAVKAYYSNLPIFENCKNIILAVKPQTMKTLLEECRERVQIQHILISIAAGLPISFYIDTLGKPETKVVRVMPNTPALVLEGASALSRNRNVSDSELHEAEEIFMAVGEVVILDETHLDAVTGLSGSGPAYVFSFVEALIDAGVKSGLTRAVSEKLALQTVSGSVKLLRESGEHPAALRGMVTSPGGTAITALHVLEKVGFHGIIMDIVESAVNRSKQLGEAQ</sequence>
<keyword evidence="5 8" id="KW-0641">Proline biosynthesis</keyword>
<comment type="catalytic activity">
    <reaction evidence="8">
        <text>L-proline + NADP(+) = (S)-1-pyrroline-5-carboxylate + NADPH + 2 H(+)</text>
        <dbReference type="Rhea" id="RHEA:14109"/>
        <dbReference type="ChEBI" id="CHEBI:15378"/>
        <dbReference type="ChEBI" id="CHEBI:17388"/>
        <dbReference type="ChEBI" id="CHEBI:57783"/>
        <dbReference type="ChEBI" id="CHEBI:58349"/>
        <dbReference type="ChEBI" id="CHEBI:60039"/>
        <dbReference type="EC" id="1.5.1.2"/>
    </reaction>
</comment>
<dbReference type="PANTHER" id="PTHR11645">
    <property type="entry name" value="PYRROLINE-5-CARBOXYLATE REDUCTASE"/>
    <property type="match status" value="1"/>
</dbReference>
<evidence type="ECO:0000256" key="8">
    <source>
        <dbReference type="HAMAP-Rule" id="MF_01925"/>
    </source>
</evidence>
<evidence type="ECO:0000256" key="2">
    <source>
        <dbReference type="ARBA" id="ARBA00005525"/>
    </source>
</evidence>
<dbReference type="RefSeq" id="WP_092221630.1">
    <property type="nucleotide sequence ID" value="NZ_FNJI01000009.1"/>
</dbReference>
<keyword evidence="14" id="KW-1185">Reference proteome</keyword>
<gene>
    <name evidence="8" type="primary">proC</name>
    <name evidence="13" type="ORF">SAMN05660330_01619</name>
</gene>
<dbReference type="Pfam" id="PF03807">
    <property type="entry name" value="F420_oxidored"/>
    <property type="match status" value="1"/>
</dbReference>
<dbReference type="STRING" id="91360.SAMN05660330_01619"/>
<dbReference type="GO" id="GO:0055129">
    <property type="term" value="P:L-proline biosynthetic process"/>
    <property type="evidence" value="ECO:0007669"/>
    <property type="project" value="UniProtKB-UniRule"/>
</dbReference>
<dbReference type="Gene3D" id="1.10.3730.10">
    <property type="entry name" value="ProC C-terminal domain-like"/>
    <property type="match status" value="1"/>
</dbReference>
<evidence type="ECO:0000313" key="13">
    <source>
        <dbReference type="EMBL" id="SDP02916.1"/>
    </source>
</evidence>
<dbReference type="InterPro" id="IPR000304">
    <property type="entry name" value="Pyrroline-COOH_reductase"/>
</dbReference>
<evidence type="ECO:0000256" key="1">
    <source>
        <dbReference type="ARBA" id="ARBA00004496"/>
    </source>
</evidence>
<dbReference type="InterPro" id="IPR036291">
    <property type="entry name" value="NAD(P)-bd_dom_sf"/>
</dbReference>
<dbReference type="SUPFAM" id="SSF51735">
    <property type="entry name" value="NAD(P)-binding Rossmann-fold domains"/>
    <property type="match status" value="1"/>
</dbReference>
<dbReference type="Gene3D" id="3.40.50.720">
    <property type="entry name" value="NAD(P)-binding Rossmann-like Domain"/>
    <property type="match status" value="1"/>
</dbReference>
<keyword evidence="3 8" id="KW-0963">Cytoplasm</keyword>
<comment type="function">
    <text evidence="8">Catalyzes the reduction of 1-pyrroline-5-carboxylate (PCA) to L-proline.</text>
</comment>
<evidence type="ECO:0000256" key="5">
    <source>
        <dbReference type="ARBA" id="ARBA00022650"/>
    </source>
</evidence>
<dbReference type="PANTHER" id="PTHR11645:SF0">
    <property type="entry name" value="PYRROLINE-5-CARBOXYLATE REDUCTASE 3"/>
    <property type="match status" value="1"/>
</dbReference>
<comment type="catalytic activity">
    <reaction evidence="8">
        <text>L-proline + NAD(+) = (S)-1-pyrroline-5-carboxylate + NADH + 2 H(+)</text>
        <dbReference type="Rhea" id="RHEA:14105"/>
        <dbReference type="ChEBI" id="CHEBI:15378"/>
        <dbReference type="ChEBI" id="CHEBI:17388"/>
        <dbReference type="ChEBI" id="CHEBI:57540"/>
        <dbReference type="ChEBI" id="CHEBI:57945"/>
        <dbReference type="ChEBI" id="CHEBI:60039"/>
        <dbReference type="EC" id="1.5.1.2"/>
    </reaction>
</comment>
<name>A0A1H0PE81_9BACT</name>
<evidence type="ECO:0000313" key="14">
    <source>
        <dbReference type="Proteomes" id="UP000199073"/>
    </source>
</evidence>
<dbReference type="InterPro" id="IPR029036">
    <property type="entry name" value="P5CR_dimer"/>
</dbReference>
<keyword evidence="6 8" id="KW-0521">NADP</keyword>
<dbReference type="NCBIfam" id="TIGR00112">
    <property type="entry name" value="proC"/>
    <property type="match status" value="1"/>
</dbReference>
<dbReference type="AlphaFoldDB" id="A0A1H0PE81"/>
<feature type="domain" description="Pyrroline-5-carboxylate reductase catalytic N-terminal" evidence="11">
    <location>
        <begin position="4"/>
        <end position="99"/>
    </location>
</feature>
<feature type="domain" description="Pyrroline-5-carboxylate reductase dimerisation" evidence="12">
    <location>
        <begin position="163"/>
        <end position="267"/>
    </location>
</feature>
<evidence type="ECO:0000256" key="10">
    <source>
        <dbReference type="PIRSR" id="PIRSR000193-1"/>
    </source>
</evidence>